<accession>A0A6J2R5N6</accession>
<dbReference type="Proteomes" id="UP000504630">
    <property type="component" value="Chromosome 14"/>
</dbReference>
<keyword evidence="2" id="KW-0539">Nucleus</keyword>
<name>A0A6J2R5N6_COTGO</name>
<evidence type="ECO:0000313" key="5">
    <source>
        <dbReference type="Proteomes" id="UP000504630"/>
    </source>
</evidence>
<dbReference type="RefSeq" id="XP_029304640.1">
    <property type="nucleotide sequence ID" value="XM_029448780.1"/>
</dbReference>
<dbReference type="Gene3D" id="1.10.150.40">
    <property type="entry name" value="Barrier-to-autointegration factor, BAF"/>
    <property type="match status" value="1"/>
</dbReference>
<reference evidence="6" key="1">
    <citation type="submission" date="2025-08" db="UniProtKB">
        <authorList>
            <consortium name="RefSeq"/>
        </authorList>
    </citation>
    <scope>IDENTIFICATION</scope>
</reference>
<dbReference type="InterPro" id="IPR004122">
    <property type="entry name" value="BAF_prot"/>
</dbReference>
<dbReference type="SMART" id="SM01023">
    <property type="entry name" value="BAF"/>
    <property type="match status" value="1"/>
</dbReference>
<dbReference type="PANTHER" id="PTHR47507:SF5">
    <property type="entry name" value="BARRIER-TO-AUTOINTEGRATION FACTOR"/>
    <property type="match status" value="1"/>
</dbReference>
<dbReference type="InterPro" id="IPR051387">
    <property type="entry name" value="BAF"/>
</dbReference>
<dbReference type="SUPFAM" id="SSF47798">
    <property type="entry name" value="Barrier-to-autointegration factor, BAF"/>
    <property type="match status" value="1"/>
</dbReference>
<dbReference type="PANTHER" id="PTHR47507">
    <property type="entry name" value="BARRIER TO AUTOINTEGRATION FACTOR 2"/>
    <property type="match status" value="1"/>
</dbReference>
<evidence type="ECO:0000256" key="1">
    <source>
        <dbReference type="ARBA" id="ARBA00004123"/>
    </source>
</evidence>
<dbReference type="GO" id="GO:0003677">
    <property type="term" value="F:DNA binding"/>
    <property type="evidence" value="ECO:0007669"/>
    <property type="project" value="InterPro"/>
</dbReference>
<dbReference type="FunFam" id="1.10.150.40:FF:000002">
    <property type="entry name" value="Barrier to autointegration factor 2"/>
    <property type="match status" value="1"/>
</dbReference>
<dbReference type="GO" id="GO:0005634">
    <property type="term" value="C:nucleus"/>
    <property type="evidence" value="ECO:0007669"/>
    <property type="project" value="UniProtKB-SubCell"/>
</dbReference>
<dbReference type="InParanoid" id="A0A6J2R5N6"/>
<dbReference type="OrthoDB" id="9997163at2759"/>
<dbReference type="InterPro" id="IPR036617">
    <property type="entry name" value="BAF_sf"/>
</dbReference>
<evidence type="ECO:0000256" key="4">
    <source>
        <dbReference type="ARBA" id="ARBA00079764"/>
    </source>
</evidence>
<organism evidence="5 6">
    <name type="scientific">Cottoperca gobio</name>
    <name type="common">Frogmouth</name>
    <name type="synonym">Aphritis gobio</name>
    <dbReference type="NCBI Taxonomy" id="56716"/>
    <lineage>
        <taxon>Eukaryota</taxon>
        <taxon>Metazoa</taxon>
        <taxon>Chordata</taxon>
        <taxon>Craniata</taxon>
        <taxon>Vertebrata</taxon>
        <taxon>Euteleostomi</taxon>
        <taxon>Actinopterygii</taxon>
        <taxon>Neopterygii</taxon>
        <taxon>Teleostei</taxon>
        <taxon>Neoteleostei</taxon>
        <taxon>Acanthomorphata</taxon>
        <taxon>Eupercaria</taxon>
        <taxon>Perciformes</taxon>
        <taxon>Notothenioidei</taxon>
        <taxon>Bovichtidae</taxon>
        <taxon>Cottoperca</taxon>
    </lineage>
</organism>
<proteinExistence type="predicted"/>
<gene>
    <name evidence="6" type="primary">LOC115019294</name>
</gene>
<evidence type="ECO:0000256" key="3">
    <source>
        <dbReference type="ARBA" id="ARBA00074730"/>
    </source>
</evidence>
<dbReference type="GO" id="GO:0051276">
    <property type="term" value="P:chromosome organization"/>
    <property type="evidence" value="ECO:0007669"/>
    <property type="project" value="TreeGrafter"/>
</dbReference>
<sequence>MSSTSQKHKHFVAEPMGEKCVTTLPGIGAAHGKRLEEKGFGKAYDVLGQFLVLKRDEKLCRDWLKDICGANVKQQGKAYACLKEWCDASL</sequence>
<comment type="subcellular location">
    <subcellularLocation>
        <location evidence="1">Nucleus</location>
    </subcellularLocation>
</comment>
<keyword evidence="5" id="KW-1185">Reference proteome</keyword>
<dbReference type="GeneID" id="115019294"/>
<dbReference type="GO" id="GO:0000793">
    <property type="term" value="C:condensed chromosome"/>
    <property type="evidence" value="ECO:0007669"/>
    <property type="project" value="TreeGrafter"/>
</dbReference>
<protein>
    <recommendedName>
        <fullName evidence="3">Barrier-to-autointegration factor-like protein</fullName>
    </recommendedName>
    <alternativeName>
        <fullName evidence="4">Barrier-to-autointegration factor 2</fullName>
    </alternativeName>
</protein>
<dbReference type="KEGG" id="cgob:115019294"/>
<evidence type="ECO:0000256" key="2">
    <source>
        <dbReference type="ARBA" id="ARBA00023242"/>
    </source>
</evidence>
<dbReference type="Pfam" id="PF02961">
    <property type="entry name" value="SAM_BAF"/>
    <property type="match status" value="1"/>
</dbReference>
<evidence type="ECO:0000313" key="6">
    <source>
        <dbReference type="RefSeq" id="XP_029304640.1"/>
    </source>
</evidence>
<dbReference type="AlphaFoldDB" id="A0A6J2R5N6"/>